<evidence type="ECO:0000313" key="1">
    <source>
        <dbReference type="EMBL" id="RIJ45332.1"/>
    </source>
</evidence>
<dbReference type="EMBL" id="QWGR01000029">
    <property type="protein sequence ID" value="RIJ45332.1"/>
    <property type="molecule type" value="Genomic_DNA"/>
</dbReference>
<evidence type="ECO:0000313" key="2">
    <source>
        <dbReference type="Proteomes" id="UP000265926"/>
    </source>
</evidence>
<sequence length="213" mass="23936">MDKTQTNRFRMYLNTQATLDSNTALWSSIPILVSTKNDFDELIQRIADTNEKTLSNSKAVTADKALVLNNLIEKALIPSGILQAYAAITGDTKLLGKVKLTKTDVDRARETDVEALIAPVINEARNQLANLADYGLTEDMIVELETSLDDFKALIGQPRTVRNQAFAAMTLLDELFDAANEVVKNQLDKLMIRFQFTHTEFYSEYERARTIVD</sequence>
<keyword evidence="2" id="KW-1185">Reference proteome</keyword>
<accession>A0A399SS79</accession>
<dbReference type="Proteomes" id="UP000265926">
    <property type="component" value="Unassembled WGS sequence"/>
</dbReference>
<proteinExistence type="predicted"/>
<gene>
    <name evidence="1" type="ORF">D1614_23370</name>
</gene>
<organism evidence="1 2">
    <name type="scientific">Maribellus luteus</name>
    <dbReference type="NCBI Taxonomy" id="2305463"/>
    <lineage>
        <taxon>Bacteria</taxon>
        <taxon>Pseudomonadati</taxon>
        <taxon>Bacteroidota</taxon>
        <taxon>Bacteroidia</taxon>
        <taxon>Marinilabiliales</taxon>
        <taxon>Prolixibacteraceae</taxon>
        <taxon>Maribellus</taxon>
    </lineage>
</organism>
<dbReference type="RefSeq" id="WP_119440424.1">
    <property type="nucleotide sequence ID" value="NZ_QWGR01000029.1"/>
</dbReference>
<protein>
    <submittedName>
        <fullName evidence="1">Uncharacterized protein</fullName>
    </submittedName>
</protein>
<dbReference type="AlphaFoldDB" id="A0A399SS79"/>
<dbReference type="OrthoDB" id="1325392at2"/>
<name>A0A399SS79_9BACT</name>
<reference evidence="1 2" key="1">
    <citation type="submission" date="2018-08" db="EMBL/GenBank/DDBJ databases">
        <title>Pallidiluteibacterium maritimus gen. nov., sp. nov., isolated from coastal sediment.</title>
        <authorList>
            <person name="Zhou L.Y."/>
        </authorList>
    </citation>
    <scope>NUCLEOTIDE SEQUENCE [LARGE SCALE GENOMIC DNA]</scope>
    <source>
        <strain evidence="1 2">XSD2</strain>
    </source>
</reference>
<comment type="caution">
    <text evidence="1">The sequence shown here is derived from an EMBL/GenBank/DDBJ whole genome shotgun (WGS) entry which is preliminary data.</text>
</comment>